<proteinExistence type="predicted"/>
<evidence type="ECO:0000313" key="3">
    <source>
        <dbReference type="Proteomes" id="UP000462066"/>
    </source>
</evidence>
<dbReference type="AlphaFoldDB" id="A0A7V8K7K9"/>
<evidence type="ECO:0000313" key="2">
    <source>
        <dbReference type="EMBL" id="KAF1686627.1"/>
    </source>
</evidence>
<gene>
    <name evidence="2" type="ORF">B1992_06875</name>
</gene>
<evidence type="ECO:0000256" key="1">
    <source>
        <dbReference type="SAM" id="Phobius"/>
    </source>
</evidence>
<keyword evidence="1" id="KW-1133">Transmembrane helix</keyword>
<dbReference type="Proteomes" id="UP000462066">
    <property type="component" value="Unassembled WGS sequence"/>
</dbReference>
<organism evidence="2 3">
    <name type="scientific">Pseudoxanthomonas broegbernensis</name>
    <dbReference type="NCBI Taxonomy" id="83619"/>
    <lineage>
        <taxon>Bacteria</taxon>
        <taxon>Pseudomonadati</taxon>
        <taxon>Pseudomonadota</taxon>
        <taxon>Gammaproteobacteria</taxon>
        <taxon>Lysobacterales</taxon>
        <taxon>Lysobacteraceae</taxon>
        <taxon>Pseudoxanthomonas</taxon>
    </lineage>
</organism>
<keyword evidence="1" id="KW-0472">Membrane</keyword>
<protein>
    <submittedName>
        <fullName evidence="2">Uncharacterized protein</fullName>
    </submittedName>
</protein>
<keyword evidence="3" id="KW-1185">Reference proteome</keyword>
<keyword evidence="1" id="KW-0812">Transmembrane</keyword>
<accession>A0A7V8K7K9</accession>
<sequence>MNLAASPLAAQLRRQLDATPWLRWALLAIAALAALLVLQGLEQVRTQAQKQAIDEEVKLRRIKALQGQDVWLARAKESAALREALLAQIPPANTPGAAQAALQSWLQSLANSTSDPQKVRTAVEGTAPVEALPGVVRLRATLRGGMSPREALNIARQVEGGRDLVVIESLDIRSDSNPNASIGMNAYYRLPASGAGAQP</sequence>
<dbReference type="RefSeq" id="WP_162310742.1">
    <property type="nucleotide sequence ID" value="NZ_JACHGU010000001.1"/>
</dbReference>
<comment type="caution">
    <text evidence="2">The sequence shown here is derived from an EMBL/GenBank/DDBJ whole genome shotgun (WGS) entry which is preliminary data.</text>
</comment>
<feature type="transmembrane region" description="Helical" evidence="1">
    <location>
        <begin position="21"/>
        <end position="41"/>
    </location>
</feature>
<name>A0A7V8K7K9_9GAMM</name>
<dbReference type="EMBL" id="MWIP01000005">
    <property type="protein sequence ID" value="KAF1686627.1"/>
    <property type="molecule type" value="Genomic_DNA"/>
</dbReference>
<reference evidence="2 3" key="1">
    <citation type="submission" date="2017-10" db="EMBL/GenBank/DDBJ databases">
        <title>Whole genome sequencing of Pseudoxanthomonas broegbernensis DSM 12573(T).</title>
        <authorList>
            <person name="Kumar S."/>
            <person name="Bansal K."/>
            <person name="Kaur A."/>
            <person name="Patil P."/>
            <person name="Sharma S."/>
            <person name="Patil P.B."/>
        </authorList>
    </citation>
    <scope>NUCLEOTIDE SEQUENCE [LARGE SCALE GENOMIC DNA]</scope>
    <source>
        <strain evidence="2 3">DSM 12573</strain>
    </source>
</reference>